<dbReference type="KEGG" id="arw:MB46_15680"/>
<sequence length="90" mass="9698">MAGGMIGNDPADMADLVSKLGQAIDQITQVMSTLDSKAQSVRWEGPDANNFKGSQWPTSKKQLANVVSDLGQVKTLVNKQKQQQIDTSAH</sequence>
<proteinExistence type="predicted"/>
<dbReference type="EMBL" id="FNTV01000001">
    <property type="protein sequence ID" value="SEE61400.1"/>
    <property type="molecule type" value="Genomic_DNA"/>
</dbReference>
<dbReference type="Gene3D" id="1.10.287.1060">
    <property type="entry name" value="ESAT-6-like"/>
    <property type="match status" value="1"/>
</dbReference>
<organism evidence="2 3">
    <name type="scientific">Arthrobacter alpinus</name>
    <dbReference type="NCBI Taxonomy" id="656366"/>
    <lineage>
        <taxon>Bacteria</taxon>
        <taxon>Bacillati</taxon>
        <taxon>Actinomycetota</taxon>
        <taxon>Actinomycetes</taxon>
        <taxon>Micrococcales</taxon>
        <taxon>Micrococcaceae</taxon>
        <taxon>Arthrobacter</taxon>
    </lineage>
</organism>
<dbReference type="RefSeq" id="WP_058945648.1">
    <property type="nucleotide sequence ID" value="NZ_CP013745.1"/>
</dbReference>
<dbReference type="EMBL" id="FNTV01000001">
    <property type="protein sequence ID" value="SEE95364.1"/>
    <property type="molecule type" value="Genomic_DNA"/>
</dbReference>
<dbReference type="OrthoDB" id="5244663at2"/>
<protein>
    <recommendedName>
        <fullName evidence="4">WXG100 family type VII secretion target</fullName>
    </recommendedName>
</protein>
<dbReference type="Proteomes" id="UP000182725">
    <property type="component" value="Unassembled WGS sequence"/>
</dbReference>
<accession>A0A0U3PMB1</accession>
<gene>
    <name evidence="1" type="ORF">SAMN04489740_1922</name>
    <name evidence="2" type="ORF">SAMN04489740_3302</name>
</gene>
<dbReference type="AlphaFoldDB" id="A0A1H5N1B9"/>
<accession>A0A1H5N1B9</accession>
<evidence type="ECO:0000313" key="3">
    <source>
        <dbReference type="Proteomes" id="UP000182725"/>
    </source>
</evidence>
<evidence type="ECO:0000313" key="2">
    <source>
        <dbReference type="EMBL" id="SEE95364.1"/>
    </source>
</evidence>
<reference evidence="2 3" key="1">
    <citation type="submission" date="2016-10" db="EMBL/GenBank/DDBJ databases">
        <authorList>
            <person name="de Groot N.N."/>
        </authorList>
    </citation>
    <scope>NUCLEOTIDE SEQUENCE [LARGE SCALE GENOMIC DNA]</scope>
    <source>
        <strain evidence="2 3">DSM 22274</strain>
    </source>
</reference>
<evidence type="ECO:0008006" key="4">
    <source>
        <dbReference type="Google" id="ProtNLM"/>
    </source>
</evidence>
<evidence type="ECO:0000313" key="1">
    <source>
        <dbReference type="EMBL" id="SEE61400.1"/>
    </source>
</evidence>
<name>A0A1H5N1B9_9MICC</name>